<name>A0A1Z4MST4_9CYAN</name>
<dbReference type="AlphaFoldDB" id="A0A1Z4MST4"/>
<dbReference type="Proteomes" id="UP000218785">
    <property type="component" value="Chromosome"/>
</dbReference>
<gene>
    <name evidence="1" type="ORF">NIES37_04400</name>
</gene>
<dbReference type="KEGG" id="ttq:NIES37_04400"/>
<evidence type="ECO:0000313" key="2">
    <source>
        <dbReference type="Proteomes" id="UP000218785"/>
    </source>
</evidence>
<reference evidence="1 2" key="1">
    <citation type="submission" date="2017-06" db="EMBL/GenBank/DDBJ databases">
        <title>Genome sequencing of cyanobaciteial culture collection at National Institute for Environmental Studies (NIES).</title>
        <authorList>
            <person name="Hirose Y."/>
            <person name="Shimura Y."/>
            <person name="Fujisawa T."/>
            <person name="Nakamura Y."/>
            <person name="Kawachi M."/>
        </authorList>
    </citation>
    <scope>NUCLEOTIDE SEQUENCE [LARGE SCALE GENOMIC DNA]</scope>
    <source>
        <strain evidence="1 2">NIES-37</strain>
    </source>
</reference>
<protein>
    <submittedName>
        <fullName evidence="1">Uncharacterized protein</fullName>
    </submittedName>
</protein>
<accession>A0A1Z4MST4</accession>
<proteinExistence type="predicted"/>
<dbReference type="EMBL" id="AP018248">
    <property type="protein sequence ID" value="BAY96507.1"/>
    <property type="molecule type" value="Genomic_DNA"/>
</dbReference>
<sequence>MMQRKINLSINYLNVLLQVLGLMNFGTSEELKQPVVLGR</sequence>
<keyword evidence="2" id="KW-1185">Reference proteome</keyword>
<organism evidence="1 2">
    <name type="scientific">Tolypothrix tenuis PCC 7101</name>
    <dbReference type="NCBI Taxonomy" id="231146"/>
    <lineage>
        <taxon>Bacteria</taxon>
        <taxon>Bacillati</taxon>
        <taxon>Cyanobacteriota</taxon>
        <taxon>Cyanophyceae</taxon>
        <taxon>Nostocales</taxon>
        <taxon>Tolypothrichaceae</taxon>
        <taxon>Tolypothrix</taxon>
    </lineage>
</organism>
<evidence type="ECO:0000313" key="1">
    <source>
        <dbReference type="EMBL" id="BAY96507.1"/>
    </source>
</evidence>